<proteinExistence type="predicted"/>
<dbReference type="Pfam" id="PF12937">
    <property type="entry name" value="F-box-like"/>
    <property type="match status" value="1"/>
</dbReference>
<dbReference type="AlphaFoldDB" id="A0A165IJS1"/>
<name>A0A165IJS1_EXIGL</name>
<dbReference type="SUPFAM" id="SSF81383">
    <property type="entry name" value="F-box domain"/>
    <property type="match status" value="1"/>
</dbReference>
<dbReference type="InterPro" id="IPR001810">
    <property type="entry name" value="F-box_dom"/>
</dbReference>
<dbReference type="InParanoid" id="A0A165IJS1"/>
<reference evidence="2 3" key="1">
    <citation type="journal article" date="2016" name="Mol. Biol. Evol.">
        <title>Comparative Genomics of Early-Diverging Mushroom-Forming Fungi Provides Insights into the Origins of Lignocellulose Decay Capabilities.</title>
        <authorList>
            <person name="Nagy L.G."/>
            <person name="Riley R."/>
            <person name="Tritt A."/>
            <person name="Adam C."/>
            <person name="Daum C."/>
            <person name="Floudas D."/>
            <person name="Sun H."/>
            <person name="Yadav J.S."/>
            <person name="Pangilinan J."/>
            <person name="Larsson K.H."/>
            <person name="Matsuura K."/>
            <person name="Barry K."/>
            <person name="Labutti K."/>
            <person name="Kuo R."/>
            <person name="Ohm R.A."/>
            <person name="Bhattacharya S.S."/>
            <person name="Shirouzu T."/>
            <person name="Yoshinaga Y."/>
            <person name="Martin F.M."/>
            <person name="Grigoriev I.V."/>
            <person name="Hibbett D.S."/>
        </authorList>
    </citation>
    <scope>NUCLEOTIDE SEQUENCE [LARGE SCALE GENOMIC DNA]</scope>
    <source>
        <strain evidence="2 3">HHB12029</strain>
    </source>
</reference>
<dbReference type="SMART" id="SM00256">
    <property type="entry name" value="FBOX"/>
    <property type="match status" value="1"/>
</dbReference>
<evidence type="ECO:0000313" key="2">
    <source>
        <dbReference type="EMBL" id="KZV93500.1"/>
    </source>
</evidence>
<evidence type="ECO:0000313" key="3">
    <source>
        <dbReference type="Proteomes" id="UP000077266"/>
    </source>
</evidence>
<feature type="domain" description="F-box" evidence="1">
    <location>
        <begin position="7"/>
        <end position="47"/>
    </location>
</feature>
<protein>
    <recommendedName>
        <fullName evidence="1">F-box domain-containing protein</fullName>
    </recommendedName>
</protein>
<gene>
    <name evidence="2" type="ORF">EXIGLDRAFT_43258</name>
</gene>
<evidence type="ECO:0000259" key="1">
    <source>
        <dbReference type="SMART" id="SM00256"/>
    </source>
</evidence>
<dbReference type="EMBL" id="KV425989">
    <property type="protein sequence ID" value="KZV93500.1"/>
    <property type="molecule type" value="Genomic_DNA"/>
</dbReference>
<dbReference type="InterPro" id="IPR032675">
    <property type="entry name" value="LRR_dom_sf"/>
</dbReference>
<dbReference type="Proteomes" id="UP000077266">
    <property type="component" value="Unassembled WGS sequence"/>
</dbReference>
<sequence>MDHTLRAPIDVFVCVFDHLTRQELVSCGTVCRRWRDAAMAHSNHFCSVNLSAIDWDFEARVKRLSAAFEHSERWDVRLRVCVDYAHMPWRDRTRNSDDEMAWPSHGPLLRDVILPGIRRSLTRLVHLEIASCEGTAHLVQAALATFGPAPQLRSLDLSVWNFTEEPTYHPILIPHDVFHGIAPTLHSVDLNGCVLSHIPSAAFSSVITLKFRPFPRYNVPDYLASHFPAVKHVGGYFNVQGLPTQRLHEQFLHRDLRSAEMIIRPPLLSDELIWPLTSIPRTVFTSIPRTVFSSIPRTVFTTRLQVGNVPVPALEPFLDCFRHNPAPVHLAFILTSESCIQMTFSYSPATSAIPIERTYKYAHDCMVGESILVLTRMCDLVPHLTSLDISVHYLSALPRCFPVLPGLKALRVEHITLVDSAIRPLAALDSAASVVTQCPQLTSVAIVGVGPDTAFDVASLSGIGLSGCSHILRVTITSGLSGEVRQVMATLGPEFGDLSCALRTVPWKTRDLYSNCTSLATHFSTN</sequence>
<accession>A0A165IJS1</accession>
<dbReference type="Gene3D" id="1.20.1280.50">
    <property type="match status" value="1"/>
</dbReference>
<dbReference type="Gene3D" id="3.80.10.10">
    <property type="entry name" value="Ribonuclease Inhibitor"/>
    <property type="match status" value="1"/>
</dbReference>
<keyword evidence="3" id="KW-1185">Reference proteome</keyword>
<dbReference type="InterPro" id="IPR036047">
    <property type="entry name" value="F-box-like_dom_sf"/>
</dbReference>
<organism evidence="2 3">
    <name type="scientific">Exidia glandulosa HHB12029</name>
    <dbReference type="NCBI Taxonomy" id="1314781"/>
    <lineage>
        <taxon>Eukaryota</taxon>
        <taxon>Fungi</taxon>
        <taxon>Dikarya</taxon>
        <taxon>Basidiomycota</taxon>
        <taxon>Agaricomycotina</taxon>
        <taxon>Agaricomycetes</taxon>
        <taxon>Auriculariales</taxon>
        <taxon>Exidiaceae</taxon>
        <taxon>Exidia</taxon>
    </lineage>
</organism>
<dbReference type="SUPFAM" id="SSF52047">
    <property type="entry name" value="RNI-like"/>
    <property type="match status" value="1"/>
</dbReference>
<dbReference type="CDD" id="cd09917">
    <property type="entry name" value="F-box_SF"/>
    <property type="match status" value="1"/>
</dbReference>